<accession>A0ABN7P561</accession>
<feature type="non-terminal residue" evidence="1">
    <location>
        <position position="114"/>
    </location>
</feature>
<evidence type="ECO:0000313" key="2">
    <source>
        <dbReference type="Proteomes" id="UP001153148"/>
    </source>
</evidence>
<reference evidence="1" key="1">
    <citation type="submission" date="2021-03" db="EMBL/GenBank/DDBJ databases">
        <authorList>
            <person name="Tran Van P."/>
        </authorList>
    </citation>
    <scope>NUCLEOTIDE SEQUENCE</scope>
</reference>
<sequence>MAGNRSCVKGGVESSHCFDMAGNRSCVKCGVDSSTVSIWLETGVVSRKEFAQFMNWAKNSLVHELDEFLPGSKLTLFFPRRGQASEQTPTLLSTGLKVHSVPFDDTRSDLSHHT</sequence>
<dbReference type="EMBL" id="CAJPIN010022894">
    <property type="protein sequence ID" value="CAG2062878.1"/>
    <property type="molecule type" value="Genomic_DNA"/>
</dbReference>
<protein>
    <submittedName>
        <fullName evidence="1">Uncharacterized protein</fullName>
    </submittedName>
</protein>
<dbReference type="Proteomes" id="UP001153148">
    <property type="component" value="Unassembled WGS sequence"/>
</dbReference>
<name>A0ABN7P561_TIMPD</name>
<keyword evidence="2" id="KW-1185">Reference proteome</keyword>
<gene>
    <name evidence="1" type="ORF">TPAB3V08_LOCUS9826</name>
</gene>
<organism evidence="1 2">
    <name type="scientific">Timema podura</name>
    <name type="common">Walking stick</name>
    <dbReference type="NCBI Taxonomy" id="61482"/>
    <lineage>
        <taxon>Eukaryota</taxon>
        <taxon>Metazoa</taxon>
        <taxon>Ecdysozoa</taxon>
        <taxon>Arthropoda</taxon>
        <taxon>Hexapoda</taxon>
        <taxon>Insecta</taxon>
        <taxon>Pterygota</taxon>
        <taxon>Neoptera</taxon>
        <taxon>Polyneoptera</taxon>
        <taxon>Phasmatodea</taxon>
        <taxon>Timematodea</taxon>
        <taxon>Timematoidea</taxon>
        <taxon>Timematidae</taxon>
        <taxon>Timema</taxon>
    </lineage>
</organism>
<evidence type="ECO:0000313" key="1">
    <source>
        <dbReference type="EMBL" id="CAG2062878.1"/>
    </source>
</evidence>
<comment type="caution">
    <text evidence="1">The sequence shown here is derived from an EMBL/GenBank/DDBJ whole genome shotgun (WGS) entry which is preliminary data.</text>
</comment>
<proteinExistence type="predicted"/>